<evidence type="ECO:0000313" key="3">
    <source>
        <dbReference type="Proteomes" id="UP001501175"/>
    </source>
</evidence>
<feature type="domain" description="AB hydrolase-1" evidence="1">
    <location>
        <begin position="31"/>
        <end position="261"/>
    </location>
</feature>
<dbReference type="PRINTS" id="PR00412">
    <property type="entry name" value="EPOXHYDRLASE"/>
</dbReference>
<dbReference type="GO" id="GO:0016787">
    <property type="term" value="F:hydrolase activity"/>
    <property type="evidence" value="ECO:0007669"/>
    <property type="project" value="UniProtKB-KW"/>
</dbReference>
<dbReference type="Pfam" id="PF12697">
    <property type="entry name" value="Abhydrolase_6"/>
    <property type="match status" value="1"/>
</dbReference>
<dbReference type="RefSeq" id="WP_345245591.1">
    <property type="nucleotide sequence ID" value="NZ_BAABHD010000050.1"/>
</dbReference>
<protein>
    <submittedName>
        <fullName evidence="2">Alpha/beta hydrolase</fullName>
    </submittedName>
</protein>
<dbReference type="PRINTS" id="PR00111">
    <property type="entry name" value="ABHYDROLASE"/>
</dbReference>
<reference evidence="3" key="1">
    <citation type="journal article" date="2019" name="Int. J. Syst. Evol. Microbiol.">
        <title>The Global Catalogue of Microorganisms (GCM) 10K type strain sequencing project: providing services to taxonomists for standard genome sequencing and annotation.</title>
        <authorList>
            <consortium name="The Broad Institute Genomics Platform"/>
            <consortium name="The Broad Institute Genome Sequencing Center for Infectious Disease"/>
            <person name="Wu L."/>
            <person name="Ma J."/>
        </authorList>
    </citation>
    <scope>NUCLEOTIDE SEQUENCE [LARGE SCALE GENOMIC DNA]</scope>
    <source>
        <strain evidence="3">JCM 17927</strain>
    </source>
</reference>
<dbReference type="Proteomes" id="UP001501175">
    <property type="component" value="Unassembled WGS sequence"/>
</dbReference>
<evidence type="ECO:0000259" key="1">
    <source>
        <dbReference type="Pfam" id="PF12697"/>
    </source>
</evidence>
<dbReference type="PANTHER" id="PTHR43798">
    <property type="entry name" value="MONOACYLGLYCEROL LIPASE"/>
    <property type="match status" value="1"/>
</dbReference>
<dbReference type="InterPro" id="IPR029058">
    <property type="entry name" value="AB_hydrolase_fold"/>
</dbReference>
<name>A0ABP8N457_9BACT</name>
<dbReference type="InterPro" id="IPR000073">
    <property type="entry name" value="AB_hydrolase_1"/>
</dbReference>
<dbReference type="EMBL" id="BAABHD010000050">
    <property type="protein sequence ID" value="GAA4461008.1"/>
    <property type="molecule type" value="Genomic_DNA"/>
</dbReference>
<evidence type="ECO:0000313" key="2">
    <source>
        <dbReference type="EMBL" id="GAA4461008.1"/>
    </source>
</evidence>
<keyword evidence="2" id="KW-0378">Hydrolase</keyword>
<organism evidence="2 3">
    <name type="scientific">Nibrella saemangeumensis</name>
    <dbReference type="NCBI Taxonomy" id="1084526"/>
    <lineage>
        <taxon>Bacteria</taxon>
        <taxon>Pseudomonadati</taxon>
        <taxon>Bacteroidota</taxon>
        <taxon>Cytophagia</taxon>
        <taxon>Cytophagales</taxon>
        <taxon>Spirosomataceae</taxon>
        <taxon>Nibrella</taxon>
    </lineage>
</organism>
<dbReference type="InterPro" id="IPR000639">
    <property type="entry name" value="Epox_hydrolase-like"/>
</dbReference>
<accession>A0ABP8N457</accession>
<gene>
    <name evidence="2" type="ORF">GCM10023189_36310</name>
</gene>
<dbReference type="Gene3D" id="3.40.50.1820">
    <property type="entry name" value="alpha/beta hydrolase"/>
    <property type="match status" value="1"/>
</dbReference>
<proteinExistence type="predicted"/>
<sequence>MPTIILPQHHHLLIEGLRIHLIEKLGDGPTIVFLHGRCLSVKMWEKQFTSEQLASYRLIAFDLPGHGESEYSSEPKRHYSVMGLVNILKQLLDQVAVTNYILVGHSFGAHLVYQAIPHLIGCRGIVGMAMPLVKPARFDLMYNHLDILGQAWQANPAAEIITEYSRISLRLNAPDIPELVKEGLLNNDPKVHEIINSILVEGAYADETELINQCPFLVAIVLGAEEQIFNFDYIHNLQLRLWHNGPHLIQNAGHLLPWENSTAVDQMLAEFMNAAL</sequence>
<keyword evidence="3" id="KW-1185">Reference proteome</keyword>
<dbReference type="SUPFAM" id="SSF53474">
    <property type="entry name" value="alpha/beta-Hydrolases"/>
    <property type="match status" value="1"/>
</dbReference>
<comment type="caution">
    <text evidence="2">The sequence shown here is derived from an EMBL/GenBank/DDBJ whole genome shotgun (WGS) entry which is preliminary data.</text>
</comment>
<dbReference type="InterPro" id="IPR050266">
    <property type="entry name" value="AB_hydrolase_sf"/>
</dbReference>